<reference evidence="2 3" key="1">
    <citation type="submission" date="2020-08" db="EMBL/GenBank/DDBJ databases">
        <title>Sequencing the genomes of 1000 actinobacteria strains.</title>
        <authorList>
            <person name="Klenk H.-P."/>
        </authorList>
    </citation>
    <scope>NUCLEOTIDE SEQUENCE [LARGE SCALE GENOMIC DNA]</scope>
    <source>
        <strain evidence="2 3">DSM 43150</strain>
    </source>
</reference>
<protein>
    <recommendedName>
        <fullName evidence="5">Excreted virulence factor EspC (Type VII ESX diderm)</fullName>
    </recommendedName>
</protein>
<reference evidence="1 4" key="2">
    <citation type="submission" date="2021-01" db="EMBL/GenBank/DDBJ databases">
        <title>Whole genome shotgun sequence of Actinoplanes lobatus NBRC 12513.</title>
        <authorList>
            <person name="Komaki H."/>
            <person name="Tamura T."/>
        </authorList>
    </citation>
    <scope>NUCLEOTIDE SEQUENCE [LARGE SCALE GENOMIC DNA]</scope>
    <source>
        <strain evidence="1 4">NBRC 12513</strain>
    </source>
</reference>
<sequence length="107" mass="11323">MGDRPGPSLSVTPDELLRHSAHLRDIADELDEIGRAATTTQPGPESYGRICAIVPELLNEFREPLIQAIGVAVTSVRDTVGAVRAVAEAYELSDEAAATVVRDAGGR</sequence>
<dbReference type="GO" id="GO:0009306">
    <property type="term" value="P:protein secretion"/>
    <property type="evidence" value="ECO:0007669"/>
    <property type="project" value="InterPro"/>
</dbReference>
<name>A0A7W7MHC7_9ACTN</name>
<accession>A0A7W7MHC7</accession>
<evidence type="ECO:0000313" key="3">
    <source>
        <dbReference type="Proteomes" id="UP000590511"/>
    </source>
</evidence>
<proteinExistence type="predicted"/>
<dbReference type="Pfam" id="PF10824">
    <property type="entry name" value="T7SS_ESX_EspC"/>
    <property type="match status" value="1"/>
</dbReference>
<dbReference type="EMBL" id="BOMP01000029">
    <property type="protein sequence ID" value="GIE38915.1"/>
    <property type="molecule type" value="Genomic_DNA"/>
</dbReference>
<keyword evidence="4" id="KW-1185">Reference proteome</keyword>
<comment type="caution">
    <text evidence="2">The sequence shown here is derived from an EMBL/GenBank/DDBJ whole genome shotgun (WGS) entry which is preliminary data.</text>
</comment>
<dbReference type="Proteomes" id="UP000631312">
    <property type="component" value="Unassembled WGS sequence"/>
</dbReference>
<dbReference type="RefSeq" id="WP_188122403.1">
    <property type="nucleotide sequence ID" value="NZ_BOMP01000029.1"/>
</dbReference>
<dbReference type="Proteomes" id="UP000590511">
    <property type="component" value="Unassembled WGS sequence"/>
</dbReference>
<dbReference type="EMBL" id="JACHNC010000001">
    <property type="protein sequence ID" value="MBB4750198.1"/>
    <property type="molecule type" value="Genomic_DNA"/>
</dbReference>
<evidence type="ECO:0000313" key="4">
    <source>
        <dbReference type="Proteomes" id="UP000631312"/>
    </source>
</evidence>
<dbReference type="InterPro" id="IPR022536">
    <property type="entry name" value="EspC"/>
</dbReference>
<evidence type="ECO:0000313" key="2">
    <source>
        <dbReference type="EMBL" id="MBB4750198.1"/>
    </source>
</evidence>
<dbReference type="AlphaFoldDB" id="A0A7W7MHC7"/>
<evidence type="ECO:0000313" key="1">
    <source>
        <dbReference type="EMBL" id="GIE38915.1"/>
    </source>
</evidence>
<organism evidence="2 3">
    <name type="scientific">Actinoplanes lobatus</name>
    <dbReference type="NCBI Taxonomy" id="113568"/>
    <lineage>
        <taxon>Bacteria</taxon>
        <taxon>Bacillati</taxon>
        <taxon>Actinomycetota</taxon>
        <taxon>Actinomycetes</taxon>
        <taxon>Micromonosporales</taxon>
        <taxon>Micromonosporaceae</taxon>
        <taxon>Actinoplanes</taxon>
    </lineage>
</organism>
<gene>
    <name evidence="1" type="ORF">Alo02nite_18130</name>
    <name evidence="2" type="ORF">BJ964_004359</name>
</gene>
<evidence type="ECO:0008006" key="5">
    <source>
        <dbReference type="Google" id="ProtNLM"/>
    </source>
</evidence>